<gene>
    <name evidence="9" type="ORF">DJ018_18665</name>
</gene>
<protein>
    <submittedName>
        <fullName evidence="9">MFS transporter</fullName>
    </submittedName>
</protein>
<evidence type="ECO:0000256" key="6">
    <source>
        <dbReference type="SAM" id="MobiDB-lite"/>
    </source>
</evidence>
<accession>A0A328A9F2</accession>
<feature type="transmembrane region" description="Helical" evidence="7">
    <location>
        <begin position="86"/>
        <end position="113"/>
    </location>
</feature>
<dbReference type="PROSITE" id="PS50850">
    <property type="entry name" value="MFS"/>
    <property type="match status" value="1"/>
</dbReference>
<dbReference type="Proteomes" id="UP000249725">
    <property type="component" value="Unassembled WGS sequence"/>
</dbReference>
<dbReference type="GO" id="GO:0022857">
    <property type="term" value="F:transmembrane transporter activity"/>
    <property type="evidence" value="ECO:0007669"/>
    <property type="project" value="InterPro"/>
</dbReference>
<organism evidence="9 10">
    <name type="scientific">Phenylobacterium deserti</name>
    <dbReference type="NCBI Taxonomy" id="1914756"/>
    <lineage>
        <taxon>Bacteria</taxon>
        <taxon>Pseudomonadati</taxon>
        <taxon>Pseudomonadota</taxon>
        <taxon>Alphaproteobacteria</taxon>
        <taxon>Caulobacterales</taxon>
        <taxon>Caulobacteraceae</taxon>
        <taxon>Phenylobacterium</taxon>
    </lineage>
</organism>
<dbReference type="PANTHER" id="PTHR11662">
    <property type="entry name" value="SOLUTE CARRIER FAMILY 17"/>
    <property type="match status" value="1"/>
</dbReference>
<feature type="transmembrane region" description="Helical" evidence="7">
    <location>
        <begin position="146"/>
        <end position="166"/>
    </location>
</feature>
<keyword evidence="5 7" id="KW-0472">Membrane</keyword>
<dbReference type="InterPro" id="IPR020846">
    <property type="entry name" value="MFS_dom"/>
</dbReference>
<dbReference type="AlphaFoldDB" id="A0A328A9F2"/>
<evidence type="ECO:0000256" key="2">
    <source>
        <dbReference type="ARBA" id="ARBA00022475"/>
    </source>
</evidence>
<keyword evidence="3 7" id="KW-0812">Transmembrane</keyword>
<dbReference type="Gene3D" id="1.20.1250.20">
    <property type="entry name" value="MFS general substrate transporter like domains"/>
    <property type="match status" value="2"/>
</dbReference>
<evidence type="ECO:0000259" key="8">
    <source>
        <dbReference type="PROSITE" id="PS50850"/>
    </source>
</evidence>
<feature type="transmembrane region" description="Helical" evidence="7">
    <location>
        <begin position="15"/>
        <end position="33"/>
    </location>
</feature>
<feature type="transmembrane region" description="Helical" evidence="7">
    <location>
        <begin position="368"/>
        <end position="390"/>
    </location>
</feature>
<dbReference type="PANTHER" id="PTHR11662:SF399">
    <property type="entry name" value="FI19708P1-RELATED"/>
    <property type="match status" value="1"/>
</dbReference>
<feature type="transmembrane region" description="Helical" evidence="7">
    <location>
        <begin position="396"/>
        <end position="415"/>
    </location>
</feature>
<dbReference type="CDD" id="cd17319">
    <property type="entry name" value="MFS_ExuT_GudP_like"/>
    <property type="match status" value="1"/>
</dbReference>
<feature type="transmembrane region" description="Helical" evidence="7">
    <location>
        <begin position="172"/>
        <end position="190"/>
    </location>
</feature>
<feature type="transmembrane region" description="Helical" evidence="7">
    <location>
        <begin position="334"/>
        <end position="356"/>
    </location>
</feature>
<feature type="transmembrane region" description="Helical" evidence="7">
    <location>
        <begin position="234"/>
        <end position="255"/>
    </location>
</feature>
<feature type="region of interest" description="Disordered" evidence="6">
    <location>
        <begin position="428"/>
        <end position="449"/>
    </location>
</feature>
<dbReference type="InterPro" id="IPR000849">
    <property type="entry name" value="Sugar_P_transporter"/>
</dbReference>
<comment type="subcellular location">
    <subcellularLocation>
        <location evidence="1">Cell membrane</location>
        <topology evidence="1">Multi-pass membrane protein</topology>
    </subcellularLocation>
</comment>
<evidence type="ECO:0000256" key="3">
    <source>
        <dbReference type="ARBA" id="ARBA00022692"/>
    </source>
</evidence>
<keyword evidence="2" id="KW-1003">Cell membrane</keyword>
<feature type="transmembrane region" description="Helical" evidence="7">
    <location>
        <begin position="267"/>
        <end position="287"/>
    </location>
</feature>
<reference evidence="10" key="1">
    <citation type="submission" date="2018-05" db="EMBL/GenBank/DDBJ databases">
        <authorList>
            <person name="Li X."/>
        </authorList>
    </citation>
    <scope>NUCLEOTIDE SEQUENCE [LARGE SCALE GENOMIC DNA]</scope>
    <source>
        <strain evidence="10">YIM 73061</strain>
    </source>
</reference>
<dbReference type="SUPFAM" id="SSF103473">
    <property type="entry name" value="MFS general substrate transporter"/>
    <property type="match status" value="1"/>
</dbReference>
<dbReference type="InterPro" id="IPR011701">
    <property type="entry name" value="MFS"/>
</dbReference>
<feature type="transmembrane region" description="Helical" evidence="7">
    <location>
        <begin position="308"/>
        <end position="328"/>
    </location>
</feature>
<evidence type="ECO:0000313" key="9">
    <source>
        <dbReference type="EMBL" id="RAK50766.1"/>
    </source>
</evidence>
<dbReference type="InterPro" id="IPR036259">
    <property type="entry name" value="MFS_trans_sf"/>
</dbReference>
<comment type="caution">
    <text evidence="9">The sequence shown here is derived from an EMBL/GenBank/DDBJ whole genome shotgun (WGS) entry which is preliminary data.</text>
</comment>
<evidence type="ECO:0000256" key="5">
    <source>
        <dbReference type="ARBA" id="ARBA00023136"/>
    </source>
</evidence>
<keyword evidence="4 7" id="KW-1133">Transmembrane helix</keyword>
<dbReference type="InterPro" id="IPR050382">
    <property type="entry name" value="MFS_Na/Anion_cotransporter"/>
</dbReference>
<evidence type="ECO:0000256" key="4">
    <source>
        <dbReference type="ARBA" id="ARBA00022989"/>
    </source>
</evidence>
<keyword evidence="10" id="KW-1185">Reference proteome</keyword>
<dbReference type="GO" id="GO:0005886">
    <property type="term" value="C:plasma membrane"/>
    <property type="evidence" value="ECO:0007669"/>
    <property type="project" value="UniProtKB-SubCell"/>
</dbReference>
<evidence type="ECO:0000256" key="7">
    <source>
        <dbReference type="SAM" id="Phobius"/>
    </source>
</evidence>
<sequence length="449" mass="47978">MASASKGRPTVTRHVVLWMTVLIYMITYMDRVVISAAVPSIQEEFGFSTVTIGWILAAFQLSYALFQIPGGWLGDRFGPRKALAAIVIWWSSFTALTALTWSATSMIVCRFLFGMGEAGAYPIATRSLSRWMLPSERGWAQGVTHAGSRLGGALTPVLVVAIIGLWGWRAPFLIFALVGIAWAIVWFFWYRDDPSEHSQVNEAERELIKTALGRKTGGPRKAVPWGQILSNPQMWLLAAMYACYGYSIGIYLSWFPKYLVDAHGFSLAKMGLYASLPLACGVAGDMAGGWVSDKIMEKTGNLKMARRLVAIAGFLLAGAMILMAITSSDPMTSVGFFCAAVFGLELTVGVSWAVALDIGDEFAGSVSAVMNTAGNLGATGAAAATGYLVTYYGWNSAFSVLAGLAAIAAFLFLWIDASRRVYAEPDVTGSTTAAKPPGDGPGAVASADV</sequence>
<dbReference type="Pfam" id="PF07690">
    <property type="entry name" value="MFS_1"/>
    <property type="match status" value="1"/>
</dbReference>
<name>A0A328A9F2_9CAUL</name>
<dbReference type="EMBL" id="QFYR01000006">
    <property type="protein sequence ID" value="RAK50766.1"/>
    <property type="molecule type" value="Genomic_DNA"/>
</dbReference>
<feature type="domain" description="Major facilitator superfamily (MFS) profile" evidence="8">
    <location>
        <begin position="16"/>
        <end position="420"/>
    </location>
</feature>
<dbReference type="OrthoDB" id="7400989at2"/>
<proteinExistence type="predicted"/>
<evidence type="ECO:0000256" key="1">
    <source>
        <dbReference type="ARBA" id="ARBA00004651"/>
    </source>
</evidence>
<evidence type="ECO:0000313" key="10">
    <source>
        <dbReference type="Proteomes" id="UP000249725"/>
    </source>
</evidence>
<dbReference type="PIRSF" id="PIRSF002808">
    <property type="entry name" value="Hexose_phosphate_transp"/>
    <property type="match status" value="1"/>
</dbReference>
<feature type="transmembrane region" description="Helical" evidence="7">
    <location>
        <begin position="45"/>
        <end position="66"/>
    </location>
</feature>